<feature type="transmembrane region" description="Helical" evidence="1">
    <location>
        <begin position="228"/>
        <end position="249"/>
    </location>
</feature>
<dbReference type="AlphaFoldDB" id="A0A7Y7PQE7"/>
<keyword evidence="1" id="KW-1133">Transmembrane helix</keyword>
<sequence>MQLPSLQHLAAEMARVARRFPLTLLCSFVLGGVGTYLIQRDTSTSPQEGELQWLFPLLTAAGLGLPLMLALAVTAERYGWRPAVKAAAQLGALALLGLWYALAPAEPNLIWALRLMLLLLAAHLAVAAGPYLAELRGTADTPGFWRYNQTLFLRILTAALYSGVLFAGCALALLAVDNLFGVKLDGRWYGYLFVGLATVFNTWFFLAGVPTSFAALEQPASYPKGLKVFTQFVLLPLVVLYFAILYAYLGRILLTWTLPQGWVSVLVLALAVAGIFALLLIHPIREVAENAWISTFARWFYRALFPLLGLLAVAIGTRIAEYGITEERYFVLLLAGWLLGMAAYFLWRRGQGIIWIPASLGLLALLAAGGPWGAFAVAERSQLGQLREISQQFNLLQNGHLDSAAQRQPNLPFKAQQRLSSVFEFFAARDALSTLQPLFAASLTPPDSVRNLSRQQQSWQGTDWKERPFTLTGYDRITRYATEKDVRESAQRVNFGTERSNVTSEVYALGNGRYWVNDINVHEYDGGIAAAKVVAWIPLADSSGFRLRALRYGRQLLLEQRQGMGSWQPRLSVSPGALADSLAAVHGRNLADYRVNLTVKDLTLRAASSTLILQLYLTDLTREQQGDTVRYNYQARALLEVR</sequence>
<feature type="transmembrane region" description="Helical" evidence="1">
    <location>
        <begin position="329"/>
        <end position="347"/>
    </location>
</feature>
<reference evidence="2 3" key="1">
    <citation type="submission" date="2020-05" db="EMBL/GenBank/DDBJ databases">
        <title>Hymenobacter terrestris sp. nov. and Hymenobacter lapidiphilus sp. nov., isolated from regoliths in Antarctica.</title>
        <authorList>
            <person name="Sedlacek I."/>
            <person name="Pantucek R."/>
            <person name="Zeman M."/>
            <person name="Holochova P."/>
            <person name="Kralova S."/>
            <person name="Stankova E."/>
            <person name="Sedo O."/>
            <person name="Micenkova L."/>
            <person name="Svec P."/>
            <person name="Gupta V."/>
            <person name="Sood U."/>
            <person name="Korpole U.S."/>
            <person name="Lal R."/>
        </authorList>
    </citation>
    <scope>NUCLEOTIDE SEQUENCE [LARGE SCALE GENOMIC DNA]</scope>
    <source>
        <strain evidence="2 3">P5342</strain>
    </source>
</reference>
<feature type="transmembrane region" description="Helical" evidence="1">
    <location>
        <begin position="261"/>
        <end position="284"/>
    </location>
</feature>
<comment type="caution">
    <text evidence="2">The sequence shown here is derived from an EMBL/GenBank/DDBJ whole genome shotgun (WGS) entry which is preliminary data.</text>
</comment>
<feature type="transmembrane region" description="Helical" evidence="1">
    <location>
        <begin position="20"/>
        <end position="39"/>
    </location>
</feature>
<accession>A0A7Y7PQE7</accession>
<protein>
    <submittedName>
        <fullName evidence="2">DUF4153 domain-containing protein</fullName>
    </submittedName>
</protein>
<evidence type="ECO:0000313" key="3">
    <source>
        <dbReference type="Proteomes" id="UP000565521"/>
    </source>
</evidence>
<dbReference type="RefSeq" id="WP_176909040.1">
    <property type="nucleotide sequence ID" value="NZ_JABKAU010000024.1"/>
</dbReference>
<proteinExistence type="predicted"/>
<organism evidence="2 3">
    <name type="scientific">Hymenobacter lapidiphilus</name>
    <dbReference type="NCBI Taxonomy" id="2608003"/>
    <lineage>
        <taxon>Bacteria</taxon>
        <taxon>Pseudomonadati</taxon>
        <taxon>Bacteroidota</taxon>
        <taxon>Cytophagia</taxon>
        <taxon>Cytophagales</taxon>
        <taxon>Hymenobacteraceae</taxon>
        <taxon>Hymenobacter</taxon>
    </lineage>
</organism>
<keyword evidence="1" id="KW-0472">Membrane</keyword>
<feature type="transmembrane region" description="Helical" evidence="1">
    <location>
        <begin position="299"/>
        <end position="317"/>
    </location>
</feature>
<keyword evidence="3" id="KW-1185">Reference proteome</keyword>
<name>A0A7Y7PQE7_9BACT</name>
<dbReference type="Pfam" id="PF13687">
    <property type="entry name" value="DUF4153"/>
    <property type="match status" value="1"/>
</dbReference>
<dbReference type="EMBL" id="JABKAU010000024">
    <property type="protein sequence ID" value="NVO32156.1"/>
    <property type="molecule type" value="Genomic_DNA"/>
</dbReference>
<feature type="transmembrane region" description="Helical" evidence="1">
    <location>
        <begin position="353"/>
        <end position="378"/>
    </location>
</feature>
<feature type="transmembrane region" description="Helical" evidence="1">
    <location>
        <begin position="115"/>
        <end position="133"/>
    </location>
</feature>
<dbReference type="Proteomes" id="UP000565521">
    <property type="component" value="Unassembled WGS sequence"/>
</dbReference>
<keyword evidence="1" id="KW-0812">Transmembrane</keyword>
<evidence type="ECO:0000256" key="1">
    <source>
        <dbReference type="SAM" id="Phobius"/>
    </source>
</evidence>
<gene>
    <name evidence="2" type="ORF">HW554_13105</name>
</gene>
<feature type="transmembrane region" description="Helical" evidence="1">
    <location>
        <begin position="188"/>
        <end position="208"/>
    </location>
</feature>
<evidence type="ECO:0000313" key="2">
    <source>
        <dbReference type="EMBL" id="NVO32156.1"/>
    </source>
</evidence>
<feature type="transmembrane region" description="Helical" evidence="1">
    <location>
        <begin position="51"/>
        <end position="74"/>
    </location>
</feature>
<feature type="transmembrane region" description="Helical" evidence="1">
    <location>
        <begin position="153"/>
        <end position="176"/>
    </location>
</feature>
<dbReference type="InterPro" id="IPR025291">
    <property type="entry name" value="DUF4153"/>
</dbReference>
<feature type="transmembrane region" description="Helical" evidence="1">
    <location>
        <begin position="86"/>
        <end position="103"/>
    </location>
</feature>